<keyword evidence="3" id="KW-1185">Reference proteome</keyword>
<sequence>MREVTLRIKHVGQPETAASERYPGVTMRSVSSMTGRGTNGSGSSS</sequence>
<evidence type="ECO:0000313" key="2">
    <source>
        <dbReference type="EMBL" id="MFC7135603.1"/>
    </source>
</evidence>
<protein>
    <submittedName>
        <fullName evidence="2">Uncharacterized protein</fullName>
    </submittedName>
</protein>
<gene>
    <name evidence="2" type="ORF">ACFQRB_01225</name>
</gene>
<evidence type="ECO:0000313" key="3">
    <source>
        <dbReference type="Proteomes" id="UP001596368"/>
    </source>
</evidence>
<reference evidence="2 3" key="1">
    <citation type="journal article" date="2019" name="Int. J. Syst. Evol. Microbiol.">
        <title>The Global Catalogue of Microorganisms (GCM) 10K type strain sequencing project: providing services to taxonomists for standard genome sequencing and annotation.</title>
        <authorList>
            <consortium name="The Broad Institute Genomics Platform"/>
            <consortium name="The Broad Institute Genome Sequencing Center for Infectious Disease"/>
            <person name="Wu L."/>
            <person name="Ma J."/>
        </authorList>
    </citation>
    <scope>NUCLEOTIDE SEQUENCE [LARGE SCALE GENOMIC DNA]</scope>
    <source>
        <strain evidence="2 3">DT92</strain>
    </source>
</reference>
<organism evidence="2 3">
    <name type="scientific">Halobaculum litoreum</name>
    <dbReference type="NCBI Taxonomy" id="3031998"/>
    <lineage>
        <taxon>Archaea</taxon>
        <taxon>Methanobacteriati</taxon>
        <taxon>Methanobacteriota</taxon>
        <taxon>Stenosarchaea group</taxon>
        <taxon>Halobacteria</taxon>
        <taxon>Halobacteriales</taxon>
        <taxon>Haloferacaceae</taxon>
        <taxon>Halobaculum</taxon>
    </lineage>
</organism>
<accession>A0ABD5XK54</accession>
<evidence type="ECO:0000256" key="1">
    <source>
        <dbReference type="SAM" id="MobiDB-lite"/>
    </source>
</evidence>
<dbReference type="Proteomes" id="UP001596368">
    <property type="component" value="Unassembled WGS sequence"/>
</dbReference>
<dbReference type="AlphaFoldDB" id="A0ABD5XK54"/>
<feature type="region of interest" description="Disordered" evidence="1">
    <location>
        <begin position="25"/>
        <end position="45"/>
    </location>
</feature>
<proteinExistence type="predicted"/>
<name>A0ABD5XK54_9EURY</name>
<feature type="compositionally biased region" description="Low complexity" evidence="1">
    <location>
        <begin position="31"/>
        <end position="45"/>
    </location>
</feature>
<comment type="caution">
    <text evidence="2">The sequence shown here is derived from an EMBL/GenBank/DDBJ whole genome shotgun (WGS) entry which is preliminary data.</text>
</comment>
<dbReference type="EMBL" id="JBHSZG010000001">
    <property type="protein sequence ID" value="MFC7135603.1"/>
    <property type="molecule type" value="Genomic_DNA"/>
</dbReference>